<feature type="compositionally biased region" description="Basic and acidic residues" evidence="2">
    <location>
        <begin position="165"/>
        <end position="176"/>
    </location>
</feature>
<accession>A0ABR2K737</accession>
<dbReference type="Proteomes" id="UP001470230">
    <property type="component" value="Unassembled WGS sequence"/>
</dbReference>
<feature type="region of interest" description="Disordered" evidence="2">
    <location>
        <begin position="1"/>
        <end position="39"/>
    </location>
</feature>
<keyword evidence="4" id="KW-1185">Reference proteome</keyword>
<sequence>MSEKAGIIVHGSPHEEEKYNEEEESFTDEKYYSEEESSISYSYDENYDDDLVNPNSQKIVYSEKQLEAMKKEYEIQVEELKIIDEDLAEQADSSEYVSISDDSGDLRQSSHRNYRQHRRSRSESGSNKAASKKILKEKRREAREERRKARHERKNDDIMTISESSKTKHENNEEKSILQANPHEYDDLRRESRNDDSFLASCGDRYDEKDNDYKDKQQLKFEIRKAKRIARAKRRRERLERKGERMQEKIEKRNAKIESKRHRHSKHFD</sequence>
<reference evidence="3 4" key="1">
    <citation type="submission" date="2024-04" db="EMBL/GenBank/DDBJ databases">
        <title>Tritrichomonas musculus Genome.</title>
        <authorList>
            <person name="Alves-Ferreira E."/>
            <person name="Grigg M."/>
            <person name="Lorenzi H."/>
            <person name="Galac M."/>
        </authorList>
    </citation>
    <scope>NUCLEOTIDE SEQUENCE [LARGE SCALE GENOMIC DNA]</scope>
    <source>
        <strain evidence="3 4">EAF2021</strain>
    </source>
</reference>
<feature type="compositionally biased region" description="Basic residues" evidence="2">
    <location>
        <begin position="259"/>
        <end position="269"/>
    </location>
</feature>
<organism evidence="3 4">
    <name type="scientific">Tritrichomonas musculus</name>
    <dbReference type="NCBI Taxonomy" id="1915356"/>
    <lineage>
        <taxon>Eukaryota</taxon>
        <taxon>Metamonada</taxon>
        <taxon>Parabasalia</taxon>
        <taxon>Tritrichomonadida</taxon>
        <taxon>Tritrichomonadidae</taxon>
        <taxon>Tritrichomonas</taxon>
    </lineage>
</organism>
<feature type="compositionally biased region" description="Basic and acidic residues" evidence="2">
    <location>
        <begin position="138"/>
        <end position="157"/>
    </location>
</feature>
<evidence type="ECO:0000313" key="3">
    <source>
        <dbReference type="EMBL" id="KAK8886935.1"/>
    </source>
</evidence>
<feature type="region of interest" description="Disordered" evidence="2">
    <location>
        <begin position="230"/>
        <end position="269"/>
    </location>
</feature>
<comment type="caution">
    <text evidence="3">The sequence shown here is derived from an EMBL/GenBank/DDBJ whole genome shotgun (WGS) entry which is preliminary data.</text>
</comment>
<feature type="compositionally biased region" description="Basic residues" evidence="2">
    <location>
        <begin position="109"/>
        <end position="120"/>
    </location>
</feature>
<protein>
    <submittedName>
        <fullName evidence="3">Uncharacterized protein</fullName>
    </submittedName>
</protein>
<keyword evidence="1" id="KW-0175">Coiled coil</keyword>
<feature type="compositionally biased region" description="Polar residues" evidence="2">
    <location>
        <begin position="91"/>
        <end position="101"/>
    </location>
</feature>
<proteinExistence type="predicted"/>
<feature type="compositionally biased region" description="Basic and acidic residues" evidence="2">
    <location>
        <begin position="237"/>
        <end position="258"/>
    </location>
</feature>
<feature type="region of interest" description="Disordered" evidence="2">
    <location>
        <begin position="90"/>
        <end position="211"/>
    </location>
</feature>
<feature type="compositionally biased region" description="Basic and acidic residues" evidence="2">
    <location>
        <begin position="183"/>
        <end position="196"/>
    </location>
</feature>
<name>A0ABR2K737_9EUKA</name>
<evidence type="ECO:0000313" key="4">
    <source>
        <dbReference type="Proteomes" id="UP001470230"/>
    </source>
</evidence>
<evidence type="ECO:0000256" key="1">
    <source>
        <dbReference type="SAM" id="Coils"/>
    </source>
</evidence>
<evidence type="ECO:0000256" key="2">
    <source>
        <dbReference type="SAM" id="MobiDB-lite"/>
    </source>
</evidence>
<dbReference type="EMBL" id="JAPFFF010000006">
    <property type="protein sequence ID" value="KAK8886935.1"/>
    <property type="molecule type" value="Genomic_DNA"/>
</dbReference>
<gene>
    <name evidence="3" type="ORF">M9Y10_037969</name>
</gene>
<feature type="coiled-coil region" evidence="1">
    <location>
        <begin position="63"/>
        <end position="90"/>
    </location>
</feature>